<proteinExistence type="predicted"/>
<gene>
    <name evidence="1" type="ORF">G6F51_014663</name>
</gene>
<dbReference type="AlphaFoldDB" id="A0A9P6XLD6"/>
<reference evidence="1" key="1">
    <citation type="journal article" date="2020" name="Microb. Genom.">
        <title>Genetic diversity of clinical and environmental Mucorales isolates obtained from an investigation of mucormycosis cases among solid organ transplant recipients.</title>
        <authorList>
            <person name="Nguyen M.H."/>
            <person name="Kaul D."/>
            <person name="Muto C."/>
            <person name="Cheng S.J."/>
            <person name="Richter R.A."/>
            <person name="Bruno V.M."/>
            <person name="Liu G."/>
            <person name="Beyhan S."/>
            <person name="Sundermann A.J."/>
            <person name="Mounaud S."/>
            <person name="Pasculle A.W."/>
            <person name="Nierman W.C."/>
            <person name="Driscoll E."/>
            <person name="Cumbie R."/>
            <person name="Clancy C.J."/>
            <person name="Dupont C.L."/>
        </authorList>
    </citation>
    <scope>NUCLEOTIDE SEQUENCE</scope>
    <source>
        <strain evidence="1">GL16</strain>
    </source>
</reference>
<evidence type="ECO:0000313" key="1">
    <source>
        <dbReference type="EMBL" id="KAG1521733.1"/>
    </source>
</evidence>
<organism evidence="1 2">
    <name type="scientific">Rhizopus oryzae</name>
    <name type="common">Mucormycosis agent</name>
    <name type="synonym">Rhizopus arrhizus var. delemar</name>
    <dbReference type="NCBI Taxonomy" id="64495"/>
    <lineage>
        <taxon>Eukaryota</taxon>
        <taxon>Fungi</taxon>
        <taxon>Fungi incertae sedis</taxon>
        <taxon>Mucoromycota</taxon>
        <taxon>Mucoromycotina</taxon>
        <taxon>Mucoromycetes</taxon>
        <taxon>Mucorales</taxon>
        <taxon>Mucorineae</taxon>
        <taxon>Rhizopodaceae</taxon>
        <taxon>Rhizopus</taxon>
    </lineage>
</organism>
<protein>
    <submittedName>
        <fullName evidence="1">Uncharacterized protein</fullName>
    </submittedName>
</protein>
<dbReference type="AntiFam" id="ANF00112">
    <property type="entry name" value="Shadow ORF (opposite phnC)"/>
</dbReference>
<name>A0A9P6XLD6_RHIOR</name>
<evidence type="ECO:0000313" key="2">
    <source>
        <dbReference type="Proteomes" id="UP000717996"/>
    </source>
</evidence>
<dbReference type="EMBL" id="JAANIT010013826">
    <property type="protein sequence ID" value="KAG1521733.1"/>
    <property type="molecule type" value="Genomic_DNA"/>
</dbReference>
<sequence>MRRLAGGRSVTSRSPMRIVPEVGVSRPALMRSVVDLPQPDGPSKTVKLPAGTVKLTPWIAAAPPYCLVRLSRTMDDMLSRRSNS</sequence>
<dbReference type="Proteomes" id="UP000717996">
    <property type="component" value="Unassembled WGS sequence"/>
</dbReference>
<accession>A0A9P6XLD6</accession>
<comment type="caution">
    <text evidence="1">The sequence shown here is derived from an EMBL/GenBank/DDBJ whole genome shotgun (WGS) entry which is preliminary data.</text>
</comment>